<protein>
    <submittedName>
        <fullName evidence="2">ROK family protein</fullName>
    </submittedName>
</protein>
<dbReference type="PANTHER" id="PTHR18964:SF149">
    <property type="entry name" value="BIFUNCTIONAL UDP-N-ACETYLGLUCOSAMINE 2-EPIMERASE_N-ACETYLMANNOSAMINE KINASE"/>
    <property type="match status" value="1"/>
</dbReference>
<dbReference type="PROSITE" id="PS01125">
    <property type="entry name" value="ROK"/>
    <property type="match status" value="1"/>
</dbReference>
<accession>A0A934N3K5</accession>
<reference evidence="2" key="1">
    <citation type="submission" date="2020-10" db="EMBL/GenBank/DDBJ databases">
        <title>Ca. Dormibacterota MAGs.</title>
        <authorList>
            <person name="Montgomery K."/>
        </authorList>
    </citation>
    <scope>NUCLEOTIDE SEQUENCE [LARGE SCALE GENOMIC DNA]</scope>
    <source>
        <strain evidence="2">SC8812_S17_10</strain>
    </source>
</reference>
<dbReference type="InterPro" id="IPR043129">
    <property type="entry name" value="ATPase_NBD"/>
</dbReference>
<comment type="caution">
    <text evidence="2">The sequence shown here is derived from an EMBL/GenBank/DDBJ whole genome shotgun (WGS) entry which is preliminary data.</text>
</comment>
<keyword evidence="3" id="KW-1185">Reference proteome</keyword>
<organism evidence="2 3">
    <name type="scientific">Candidatus Nephthysia bennettiae</name>
    <dbReference type="NCBI Taxonomy" id="3127016"/>
    <lineage>
        <taxon>Bacteria</taxon>
        <taxon>Bacillati</taxon>
        <taxon>Candidatus Dormiibacterota</taxon>
        <taxon>Candidatus Dormibacteria</taxon>
        <taxon>Candidatus Dormibacterales</taxon>
        <taxon>Candidatus Dormibacteraceae</taxon>
        <taxon>Candidatus Nephthysia</taxon>
    </lineage>
</organism>
<dbReference type="InterPro" id="IPR000600">
    <property type="entry name" value="ROK"/>
</dbReference>
<comment type="similarity">
    <text evidence="1">Belongs to the ROK (NagC/XylR) family.</text>
</comment>
<proteinExistence type="inferred from homology"/>
<dbReference type="GO" id="GO:0009384">
    <property type="term" value="F:N-acylmannosamine kinase activity"/>
    <property type="evidence" value="ECO:0007669"/>
    <property type="project" value="TreeGrafter"/>
</dbReference>
<dbReference type="RefSeq" id="WP_338202749.1">
    <property type="nucleotide sequence ID" value="NZ_JAEKNR010000145.1"/>
</dbReference>
<dbReference type="PANTHER" id="PTHR18964">
    <property type="entry name" value="ROK (REPRESSOR, ORF, KINASE) FAMILY"/>
    <property type="match status" value="1"/>
</dbReference>
<dbReference type="Pfam" id="PF00480">
    <property type="entry name" value="ROK"/>
    <property type="match status" value="1"/>
</dbReference>
<evidence type="ECO:0000313" key="3">
    <source>
        <dbReference type="Proteomes" id="UP000612893"/>
    </source>
</evidence>
<sequence length="318" mass="33031">MTTKLIAGIDLGGTKIQTVVLNGQEIVGRFRVPTPQTGADAVLAAMAESVKSALHFGEQPLSALKAIGVGSPGVIEGTSVASSPNVPGFEVGPIPVGEELSKALGGTDVRVDNDVRVAVLGEWKRGAGRPFKDFLGVFVGTGVGGGLILDHELRVGLGAAGEIGHTIVRDGGRRCGCGKRGHLEAYAGRRSIEATAKRWRARGRRTKLFDIMDKRGRDRATSGVIAKALARHDTVTVHLIDQAVWALGIALANAQNLLDLEAIIIGGGLGDRLGTPFVERVAEAMLPRLHVADRPPKVLPTELGDLAGAVGAAVLAGD</sequence>
<dbReference type="GO" id="GO:0008761">
    <property type="term" value="F:UDP-N-acetylglucosamine 2-epimerase activity"/>
    <property type="evidence" value="ECO:0007669"/>
    <property type="project" value="TreeGrafter"/>
</dbReference>
<dbReference type="AlphaFoldDB" id="A0A934N3K5"/>
<evidence type="ECO:0000256" key="1">
    <source>
        <dbReference type="ARBA" id="ARBA00006479"/>
    </source>
</evidence>
<dbReference type="EMBL" id="JAEKNR010000145">
    <property type="protein sequence ID" value="MBJ7599255.1"/>
    <property type="molecule type" value="Genomic_DNA"/>
</dbReference>
<dbReference type="SUPFAM" id="SSF53067">
    <property type="entry name" value="Actin-like ATPase domain"/>
    <property type="match status" value="1"/>
</dbReference>
<name>A0A934N3K5_9BACT</name>
<dbReference type="Gene3D" id="3.30.420.40">
    <property type="match status" value="2"/>
</dbReference>
<dbReference type="Proteomes" id="UP000612893">
    <property type="component" value="Unassembled WGS sequence"/>
</dbReference>
<gene>
    <name evidence="2" type="ORF">JF922_14420</name>
</gene>
<dbReference type="InterPro" id="IPR049874">
    <property type="entry name" value="ROK_cs"/>
</dbReference>
<evidence type="ECO:0000313" key="2">
    <source>
        <dbReference type="EMBL" id="MBJ7599255.1"/>
    </source>
</evidence>